<feature type="domain" description="ASPIC/UnbV" evidence="3">
    <location>
        <begin position="542"/>
        <end position="608"/>
    </location>
</feature>
<feature type="transmembrane region" description="Helical" evidence="2">
    <location>
        <begin position="24"/>
        <end position="46"/>
    </location>
</feature>
<dbReference type="InterPro" id="IPR011519">
    <property type="entry name" value="UnbV_ASPIC"/>
</dbReference>
<dbReference type="Gene3D" id="2.130.10.130">
    <property type="entry name" value="Integrin alpha, N-terminal"/>
    <property type="match status" value="2"/>
</dbReference>
<keyword evidence="2" id="KW-0472">Membrane</keyword>
<keyword evidence="1" id="KW-0732">Signal</keyword>
<proteinExistence type="predicted"/>
<reference evidence="4 5" key="1">
    <citation type="submission" date="2019-02" db="EMBL/GenBank/DDBJ databases">
        <title>Deep-cultivation of Planctomycetes and their phenomic and genomic characterization uncovers novel biology.</title>
        <authorList>
            <person name="Wiegand S."/>
            <person name="Jogler M."/>
            <person name="Boedeker C."/>
            <person name="Pinto D."/>
            <person name="Vollmers J."/>
            <person name="Rivas-Marin E."/>
            <person name="Kohn T."/>
            <person name="Peeters S.H."/>
            <person name="Heuer A."/>
            <person name="Rast P."/>
            <person name="Oberbeckmann S."/>
            <person name="Bunk B."/>
            <person name="Jeske O."/>
            <person name="Meyerdierks A."/>
            <person name="Storesund J.E."/>
            <person name="Kallscheuer N."/>
            <person name="Luecker S."/>
            <person name="Lage O.M."/>
            <person name="Pohl T."/>
            <person name="Merkel B.J."/>
            <person name="Hornburger P."/>
            <person name="Mueller R.-W."/>
            <person name="Bruemmer F."/>
            <person name="Labrenz M."/>
            <person name="Spormann A.M."/>
            <person name="Op den Camp H."/>
            <person name="Overmann J."/>
            <person name="Amann R."/>
            <person name="Jetten M.S.M."/>
            <person name="Mascher T."/>
            <person name="Medema M.H."/>
            <person name="Devos D.P."/>
            <person name="Kaster A.-K."/>
            <person name="Ovreas L."/>
            <person name="Rohde M."/>
            <person name="Galperin M.Y."/>
            <person name="Jogler C."/>
        </authorList>
    </citation>
    <scope>NUCLEOTIDE SEQUENCE [LARGE SCALE GENOMIC DNA]</scope>
    <source>
        <strain evidence="4 5">K23_9</strain>
    </source>
</reference>
<sequence>MTQPDQPTDETHDDVENDAVIGHAFRASLIALVFLMLPVIGILLFLNLRKPKQEAVEAIVENPEQRVDEDGKIPSLRMVDVTAESGIDFQHETGRYGDKLLPETMGSGVAVLDYNNDGHQDLLLVNSRRWPWDEQQVESKSKLFAGNGQFGFSDVSAEAGIDFETYGMGVAVGDYDNDGDADVFISAVGANRLLQNDDGKYTDVTNQAGVSGAENAWSTSCGFFDYDNDGLLDLFVCNYVSWSEEADLSQNFTLDGESRAYGPPKAFAGSYSYLYHNDGEGKFTDVSASAGIQIRNDDTDVPLGKAMGLAPVDVNRDGWIDIIVSNDTVRNFLFENNQDGTFSEKGRLLGIAYDRSGNARGAMGIDTTVFRSNGTLAIGIGNFANEQSALYMASPKRAQFVDGAIATGFGPPTRSGLTFGMFFFDVDLDGRPDVLGANGHLEEEIAKTQRTQQYAQSPQLFWNAGRQANSELVEVPESCSGTAFCDPIVGRGAAFGDFDEDGDQDVVISVSGGSPKVFRNDQQTGHHYLRVRLQGSPANRDGLGARVSIKSGDRIWEQQLMPTRSYLSQSERVLTFGLGTVDTVDEVTVTWPGGLATVHEVDSVDQTIEIKQGAAEKSSS</sequence>
<evidence type="ECO:0000313" key="4">
    <source>
        <dbReference type="EMBL" id="QDT13010.1"/>
    </source>
</evidence>
<gene>
    <name evidence="4" type="ORF">K239x_50250</name>
</gene>
<protein>
    <submittedName>
        <fullName evidence="4">FG-GAP repeat protein</fullName>
    </submittedName>
</protein>
<dbReference type="InterPro" id="IPR028994">
    <property type="entry name" value="Integrin_alpha_N"/>
</dbReference>
<evidence type="ECO:0000313" key="5">
    <source>
        <dbReference type="Proteomes" id="UP000319817"/>
    </source>
</evidence>
<dbReference type="OrthoDB" id="5287961at2"/>
<evidence type="ECO:0000256" key="1">
    <source>
        <dbReference type="ARBA" id="ARBA00022729"/>
    </source>
</evidence>
<accession>A0A517P0V7</accession>
<dbReference type="Proteomes" id="UP000319817">
    <property type="component" value="Chromosome"/>
</dbReference>
<dbReference type="Pfam" id="PF07593">
    <property type="entry name" value="UnbV_ASPIC"/>
    <property type="match status" value="1"/>
</dbReference>
<keyword evidence="2" id="KW-0812">Transmembrane</keyword>
<organism evidence="4 5">
    <name type="scientific">Stieleria marina</name>
    <dbReference type="NCBI Taxonomy" id="1930275"/>
    <lineage>
        <taxon>Bacteria</taxon>
        <taxon>Pseudomonadati</taxon>
        <taxon>Planctomycetota</taxon>
        <taxon>Planctomycetia</taxon>
        <taxon>Pirellulales</taxon>
        <taxon>Pirellulaceae</taxon>
        <taxon>Stieleria</taxon>
    </lineage>
</organism>
<dbReference type="EMBL" id="CP036526">
    <property type="protein sequence ID" value="QDT13010.1"/>
    <property type="molecule type" value="Genomic_DNA"/>
</dbReference>
<keyword evidence="5" id="KW-1185">Reference proteome</keyword>
<keyword evidence="2" id="KW-1133">Transmembrane helix</keyword>
<dbReference type="PANTHER" id="PTHR16026:SF0">
    <property type="entry name" value="CARTILAGE ACIDIC PROTEIN 1"/>
    <property type="match status" value="1"/>
</dbReference>
<dbReference type="Pfam" id="PF13517">
    <property type="entry name" value="FG-GAP_3"/>
    <property type="match status" value="1"/>
</dbReference>
<name>A0A517P0V7_9BACT</name>
<dbReference type="InterPro" id="IPR013517">
    <property type="entry name" value="FG-GAP"/>
</dbReference>
<dbReference type="SUPFAM" id="SSF69318">
    <property type="entry name" value="Integrin alpha N-terminal domain"/>
    <property type="match status" value="1"/>
</dbReference>
<dbReference type="InterPro" id="IPR027039">
    <property type="entry name" value="Crtac1"/>
</dbReference>
<evidence type="ECO:0000259" key="3">
    <source>
        <dbReference type="Pfam" id="PF07593"/>
    </source>
</evidence>
<evidence type="ECO:0000256" key="2">
    <source>
        <dbReference type="SAM" id="Phobius"/>
    </source>
</evidence>
<dbReference type="PANTHER" id="PTHR16026">
    <property type="entry name" value="CARTILAGE ACIDIC PROTEIN 1"/>
    <property type="match status" value="1"/>
</dbReference>
<dbReference type="AlphaFoldDB" id="A0A517P0V7"/>
<dbReference type="RefSeq" id="WP_145420813.1">
    <property type="nucleotide sequence ID" value="NZ_CP036526.1"/>
</dbReference>